<protein>
    <submittedName>
        <fullName evidence="1">Uncharacterized protein</fullName>
    </submittedName>
</protein>
<gene>
    <name evidence="1" type="ORF">LCGC14_0561060</name>
</gene>
<dbReference type="EMBL" id="LAZR01000798">
    <property type="protein sequence ID" value="KKN57560.1"/>
    <property type="molecule type" value="Genomic_DNA"/>
</dbReference>
<comment type="caution">
    <text evidence="1">The sequence shown here is derived from an EMBL/GenBank/DDBJ whole genome shotgun (WGS) entry which is preliminary data.</text>
</comment>
<dbReference type="AlphaFoldDB" id="A0A0F9RLX5"/>
<organism evidence="1">
    <name type="scientific">marine sediment metagenome</name>
    <dbReference type="NCBI Taxonomy" id="412755"/>
    <lineage>
        <taxon>unclassified sequences</taxon>
        <taxon>metagenomes</taxon>
        <taxon>ecological metagenomes</taxon>
    </lineage>
</organism>
<accession>A0A0F9RLX5</accession>
<sequence>MKGLTSDGIEFEVIPRGSKVRHKEHPELTGTIRTHEYCKGKYSALPYTVKWDNDRKSHELLGMLPLWPRLESIEIIS</sequence>
<name>A0A0F9RLX5_9ZZZZ</name>
<reference evidence="1" key="1">
    <citation type="journal article" date="2015" name="Nature">
        <title>Complex archaea that bridge the gap between prokaryotes and eukaryotes.</title>
        <authorList>
            <person name="Spang A."/>
            <person name="Saw J.H."/>
            <person name="Jorgensen S.L."/>
            <person name="Zaremba-Niedzwiedzka K."/>
            <person name="Martijn J."/>
            <person name="Lind A.E."/>
            <person name="van Eijk R."/>
            <person name="Schleper C."/>
            <person name="Guy L."/>
            <person name="Ettema T.J."/>
        </authorList>
    </citation>
    <scope>NUCLEOTIDE SEQUENCE</scope>
</reference>
<evidence type="ECO:0000313" key="1">
    <source>
        <dbReference type="EMBL" id="KKN57560.1"/>
    </source>
</evidence>
<proteinExistence type="predicted"/>